<protein>
    <submittedName>
        <fullName evidence="4">Uncharacterized protein</fullName>
    </submittedName>
</protein>
<reference evidence="4" key="2">
    <citation type="submission" date="2013-10" db="EMBL/GenBank/DDBJ databases">
        <authorList>
            <person name="Aslett M."/>
        </authorList>
    </citation>
    <scope>NUCLEOTIDE SEQUENCE [LARGE SCALE GENOMIC DNA]</scope>
    <source>
        <strain evidence="4">Houghton</strain>
    </source>
</reference>
<gene>
    <name evidence="4" type="ORF">EMH_0087920</name>
</gene>
<dbReference type="OrthoDB" id="428734at2759"/>
<evidence type="ECO:0000313" key="5">
    <source>
        <dbReference type="Proteomes" id="UP000030744"/>
    </source>
</evidence>
<keyword evidence="1" id="KW-0175">Coiled coil</keyword>
<feature type="coiled-coil region" evidence="1">
    <location>
        <begin position="377"/>
        <end position="407"/>
    </location>
</feature>
<keyword evidence="5" id="KW-1185">Reference proteome</keyword>
<evidence type="ECO:0000256" key="3">
    <source>
        <dbReference type="SAM" id="Phobius"/>
    </source>
</evidence>
<feature type="transmembrane region" description="Helical" evidence="3">
    <location>
        <begin position="58"/>
        <end position="78"/>
    </location>
</feature>
<evidence type="ECO:0000256" key="2">
    <source>
        <dbReference type="SAM" id="MobiDB-lite"/>
    </source>
</evidence>
<keyword evidence="3" id="KW-0472">Membrane</keyword>
<keyword evidence="3" id="KW-1133">Transmembrane helix</keyword>
<feature type="region of interest" description="Disordered" evidence="2">
    <location>
        <begin position="1"/>
        <end position="48"/>
    </location>
</feature>
<dbReference type="VEuPathDB" id="ToxoDB:EMH_0087920"/>
<accession>U6KF61</accession>
<evidence type="ECO:0000313" key="4">
    <source>
        <dbReference type="EMBL" id="CDJ34113.1"/>
    </source>
</evidence>
<evidence type="ECO:0000256" key="1">
    <source>
        <dbReference type="SAM" id="Coils"/>
    </source>
</evidence>
<dbReference type="RefSeq" id="XP_013356676.1">
    <property type="nucleotide sequence ID" value="XM_013501222.1"/>
</dbReference>
<dbReference type="Proteomes" id="UP000030744">
    <property type="component" value="Unassembled WGS sequence"/>
</dbReference>
<proteinExistence type="predicted"/>
<dbReference type="EMBL" id="HG686100">
    <property type="protein sequence ID" value="CDJ34113.1"/>
    <property type="molecule type" value="Genomic_DNA"/>
</dbReference>
<organism evidence="4 5">
    <name type="scientific">Eimeria mitis</name>
    <dbReference type="NCBI Taxonomy" id="44415"/>
    <lineage>
        <taxon>Eukaryota</taxon>
        <taxon>Sar</taxon>
        <taxon>Alveolata</taxon>
        <taxon>Apicomplexa</taxon>
        <taxon>Conoidasida</taxon>
        <taxon>Coccidia</taxon>
        <taxon>Eucoccidiorida</taxon>
        <taxon>Eimeriorina</taxon>
        <taxon>Eimeriidae</taxon>
        <taxon>Eimeria</taxon>
    </lineage>
</organism>
<keyword evidence="3" id="KW-0812">Transmembrane</keyword>
<name>U6KF61_9EIME</name>
<sequence length="422" mass="46616">MGNMRRIAGDLSPKASDPLEVAGEGTDPSPDNANNSGIAAKAGGASPSWRYRGKRARATTAAIAAVAVIVVCGVRYIMSGRSPSYVKASQLGLVDVSQPSLDDVSEPSLDDALQLPLDDVSMQKYMDAFKRAAEEMEKAFPQKSSVREAFQIHFTPSLEDGQNLSRDPLAVIKDHVAKMQECEIPSASSPQARRDFAQHLQLLRSICRAATLRVNELMWFSAKEEQFGVALPFSRDGEPSRHHAFIDLAEWGRKGWYAAHLLMHWGLPGGYSKREVEGAFAQRLQLLLDIEERCNDANLNARYYFMEFLQPFGDGAFNPAHAPAEHQIPYTGEPFRTGAFAQAAAQIFGESDGTTNYAFIRKLSRIADNWTKLKVGAAVKQQEKENADNAQDRLKTKRELMRGLLSQGIPEDDLVMIALFLL</sequence>
<dbReference type="GeneID" id="25383083"/>
<reference evidence="4" key="1">
    <citation type="submission" date="2013-10" db="EMBL/GenBank/DDBJ databases">
        <title>Genomic analysis of the causative agents of coccidiosis in chickens.</title>
        <authorList>
            <person name="Reid A.J."/>
            <person name="Blake D."/>
            <person name="Billington K."/>
            <person name="Browne H."/>
            <person name="Dunn M."/>
            <person name="Hung S."/>
            <person name="Kawahara F."/>
            <person name="Miranda-Saavedra D."/>
            <person name="Mourier T."/>
            <person name="Nagra H."/>
            <person name="Otto T.D."/>
            <person name="Rawlings N."/>
            <person name="Sanchez A."/>
            <person name="Sanders M."/>
            <person name="Subramaniam C."/>
            <person name="Tay Y."/>
            <person name="Dear P."/>
            <person name="Doerig C."/>
            <person name="Gruber A."/>
            <person name="Parkinson J."/>
            <person name="Shirley M."/>
            <person name="Wan K.L."/>
            <person name="Berriman M."/>
            <person name="Tomley F."/>
            <person name="Pain A."/>
        </authorList>
    </citation>
    <scope>NUCLEOTIDE SEQUENCE [LARGE SCALE GENOMIC DNA]</scope>
    <source>
        <strain evidence="4">Houghton</strain>
    </source>
</reference>
<dbReference type="AlphaFoldDB" id="U6KF61"/>